<proteinExistence type="predicted"/>
<protein>
    <submittedName>
        <fullName evidence="1">Uncharacterized protein</fullName>
    </submittedName>
</protein>
<accession>A0ACC3T3Z0</accession>
<keyword evidence="2" id="KW-1185">Reference proteome</keyword>
<dbReference type="EMBL" id="MU971354">
    <property type="protein sequence ID" value="KAK9238651.1"/>
    <property type="molecule type" value="Genomic_DNA"/>
</dbReference>
<evidence type="ECO:0000313" key="1">
    <source>
        <dbReference type="EMBL" id="KAK9238651.1"/>
    </source>
</evidence>
<gene>
    <name evidence="1" type="ORF">V1525DRAFT_101290</name>
</gene>
<comment type="caution">
    <text evidence="1">The sequence shown here is derived from an EMBL/GenBank/DDBJ whole genome shotgun (WGS) entry which is preliminary data.</text>
</comment>
<sequence length="306" mass="33313">MAPKTVLITGATGKQGGATLSALLALTGVPFEKVLALTRNPDSAAAKALVEKSPNVVSLIKGDLDNPDAIFASAGGHGSIWGVFSVQQATGGGASWKSEEKHGKALIDAAAKYGVSHFVYSSVDRGAHGDENPTDIPHFASKYRIEQHLKESARANSMTWTILRPVAFFENLTHDFAGRLFAEAWKSHLPAQKKLQLVATEDIGHFASQALAYPDIWSGRALSIASDELTYAEANEIFKSVTGTSTGMPTTNWVIVWAVVNMVKELRTMFKFFAKEGYAADIEALRKMYPQLHDFKAWLRQSSWTK</sequence>
<reference evidence="2" key="1">
    <citation type="journal article" date="2024" name="Front. Bioeng. Biotechnol.">
        <title>Genome-scale model development and genomic sequencing of the oleaginous clade Lipomyces.</title>
        <authorList>
            <person name="Czajka J.J."/>
            <person name="Han Y."/>
            <person name="Kim J."/>
            <person name="Mondo S.J."/>
            <person name="Hofstad B.A."/>
            <person name="Robles A."/>
            <person name="Haridas S."/>
            <person name="Riley R."/>
            <person name="LaButti K."/>
            <person name="Pangilinan J."/>
            <person name="Andreopoulos W."/>
            <person name="Lipzen A."/>
            <person name="Yan J."/>
            <person name="Wang M."/>
            <person name="Ng V."/>
            <person name="Grigoriev I.V."/>
            <person name="Spatafora J.W."/>
            <person name="Magnuson J.K."/>
            <person name="Baker S.E."/>
            <person name="Pomraning K.R."/>
        </authorList>
    </citation>
    <scope>NUCLEOTIDE SEQUENCE [LARGE SCALE GENOMIC DNA]</scope>
    <source>
        <strain evidence="2">CBS 7786</strain>
    </source>
</reference>
<name>A0ACC3T3Z0_LIPKO</name>
<dbReference type="Proteomes" id="UP001433508">
    <property type="component" value="Unassembled WGS sequence"/>
</dbReference>
<organism evidence="1 2">
    <name type="scientific">Lipomyces kononenkoae</name>
    <name type="common">Yeast</name>
    <dbReference type="NCBI Taxonomy" id="34357"/>
    <lineage>
        <taxon>Eukaryota</taxon>
        <taxon>Fungi</taxon>
        <taxon>Dikarya</taxon>
        <taxon>Ascomycota</taxon>
        <taxon>Saccharomycotina</taxon>
        <taxon>Lipomycetes</taxon>
        <taxon>Lipomycetales</taxon>
        <taxon>Lipomycetaceae</taxon>
        <taxon>Lipomyces</taxon>
    </lineage>
</organism>
<evidence type="ECO:0000313" key="2">
    <source>
        <dbReference type="Proteomes" id="UP001433508"/>
    </source>
</evidence>